<accession>A0A438AHD8</accession>
<reference evidence="2 3" key="1">
    <citation type="submission" date="2018-11" db="EMBL/GenBank/DDBJ databases">
        <title>Mesobaculum littorinae gen. nov., sp. nov., isolated from Littorina scabra that represents a novel genus of the order Rhodobacteraceae.</title>
        <authorList>
            <person name="Li F."/>
        </authorList>
    </citation>
    <scope>NUCLEOTIDE SEQUENCE [LARGE SCALE GENOMIC DNA]</scope>
    <source>
        <strain evidence="2 3">M0103</strain>
    </source>
</reference>
<evidence type="ECO:0000313" key="3">
    <source>
        <dbReference type="Proteomes" id="UP000285908"/>
    </source>
</evidence>
<protein>
    <submittedName>
        <fullName evidence="2">DUF2188 domain-containing protein</fullName>
    </submittedName>
</protein>
<organism evidence="2 3">
    <name type="scientific">Mesobaculum littorinae</name>
    <dbReference type="NCBI Taxonomy" id="2486419"/>
    <lineage>
        <taxon>Bacteria</taxon>
        <taxon>Pseudomonadati</taxon>
        <taxon>Pseudomonadota</taxon>
        <taxon>Alphaproteobacteria</taxon>
        <taxon>Rhodobacterales</taxon>
        <taxon>Roseobacteraceae</taxon>
        <taxon>Mesobaculum</taxon>
    </lineage>
</organism>
<dbReference type="Proteomes" id="UP000285908">
    <property type="component" value="Unassembled WGS sequence"/>
</dbReference>
<gene>
    <name evidence="2" type="ORF">EKE94_11545</name>
</gene>
<keyword evidence="3" id="KW-1185">Reference proteome</keyword>
<evidence type="ECO:0000313" key="2">
    <source>
        <dbReference type="EMBL" id="RVV98084.1"/>
    </source>
</evidence>
<dbReference type="InterPro" id="IPR018691">
    <property type="entry name" value="DUF2188"/>
</dbReference>
<evidence type="ECO:0000256" key="1">
    <source>
        <dbReference type="SAM" id="MobiDB-lite"/>
    </source>
</evidence>
<dbReference type="Pfam" id="PF09954">
    <property type="entry name" value="DUF2188"/>
    <property type="match status" value="1"/>
</dbReference>
<sequence length="81" mass="8792">MTDLPKYTLSPAPQSDAWVLRADDGNTEVARFDTKTDALAGGALEAALPDGRGSVKIQREDGVFEEERTYPRSADPRRSPG</sequence>
<dbReference type="AlphaFoldDB" id="A0A438AHD8"/>
<name>A0A438AHD8_9RHOB</name>
<dbReference type="EMBL" id="RQXX01000003">
    <property type="protein sequence ID" value="RVV98084.1"/>
    <property type="molecule type" value="Genomic_DNA"/>
</dbReference>
<feature type="compositionally biased region" description="Basic and acidic residues" evidence="1">
    <location>
        <begin position="57"/>
        <end position="81"/>
    </location>
</feature>
<feature type="region of interest" description="Disordered" evidence="1">
    <location>
        <begin position="51"/>
        <end position="81"/>
    </location>
</feature>
<dbReference type="RefSeq" id="WP_127906750.1">
    <property type="nucleotide sequence ID" value="NZ_RQXX01000003.1"/>
</dbReference>
<proteinExistence type="predicted"/>
<dbReference type="OrthoDB" id="7871279at2"/>
<comment type="caution">
    <text evidence="2">The sequence shown here is derived from an EMBL/GenBank/DDBJ whole genome shotgun (WGS) entry which is preliminary data.</text>
</comment>